<evidence type="ECO:0000256" key="1">
    <source>
        <dbReference type="ARBA" id="ARBA00006987"/>
    </source>
</evidence>
<dbReference type="PIRSF" id="PIRSF017082">
    <property type="entry name" value="YflP"/>
    <property type="match status" value="1"/>
</dbReference>
<dbReference type="Gene3D" id="3.40.190.150">
    <property type="entry name" value="Bordetella uptake gene, domain 1"/>
    <property type="match status" value="1"/>
</dbReference>
<gene>
    <name evidence="3" type="ORF">SAMN05444171_2257</name>
</gene>
<dbReference type="InterPro" id="IPR042100">
    <property type="entry name" value="Bug_dom1"/>
</dbReference>
<dbReference type="EMBL" id="FNTI01000001">
    <property type="protein sequence ID" value="SEC78565.1"/>
    <property type="molecule type" value="Genomic_DNA"/>
</dbReference>
<dbReference type="InterPro" id="IPR005064">
    <property type="entry name" value="BUG"/>
</dbReference>
<sequence length="325" mass="33445">MFDNFLKTAALCLAVAVGVIAGGAAAAATYPAQPIKIVVGFGPASAADILTRLIGKRMEVKLGQPVIVENRAGNSSMIGAEAVARAPADGYTLFTATIANTLNPAQTKSDFDLGKMLAPIALLGVVPNVLVAHPSVPASNLSELIALAKSRPETLTFGSSGAGTASHMAAELFNEKAGTSVVIVPYQGGSNQAVSDLLAGRIALMFNVAATLAPHVEAGKLKAFAVAQSRRATIMPDVPTLAEAGMSEYDAGVWIGLLAPAGTPSAIIDRLSIAANEALKDEEVQRALKLQGTDPVGSTPKEFADFIRADVEKWKAAFAAVDARK</sequence>
<dbReference type="Proteomes" id="UP000183208">
    <property type="component" value="Unassembled WGS sequence"/>
</dbReference>
<name>A0A1M6W9D2_9BRAD</name>
<dbReference type="PANTHER" id="PTHR42928:SF5">
    <property type="entry name" value="BLR1237 PROTEIN"/>
    <property type="match status" value="1"/>
</dbReference>
<proteinExistence type="inferred from homology"/>
<comment type="similarity">
    <text evidence="1">Belongs to the UPF0065 (bug) family.</text>
</comment>
<evidence type="ECO:0000313" key="3">
    <source>
        <dbReference type="EMBL" id="SEC78565.1"/>
    </source>
</evidence>
<accession>A0A1M6W9D2</accession>
<keyword evidence="2" id="KW-0732">Signal</keyword>
<feature type="chain" id="PRO_5030031530" evidence="2">
    <location>
        <begin position="27"/>
        <end position="325"/>
    </location>
</feature>
<evidence type="ECO:0000313" key="4">
    <source>
        <dbReference type="Proteomes" id="UP000183208"/>
    </source>
</evidence>
<dbReference type="Gene3D" id="3.40.190.10">
    <property type="entry name" value="Periplasmic binding protein-like II"/>
    <property type="match status" value="1"/>
</dbReference>
<dbReference type="CDD" id="cd13578">
    <property type="entry name" value="PBP2_Bug27"/>
    <property type="match status" value="1"/>
</dbReference>
<evidence type="ECO:0000256" key="2">
    <source>
        <dbReference type="SAM" id="SignalP"/>
    </source>
</evidence>
<reference evidence="3 4" key="1">
    <citation type="submission" date="2016-10" db="EMBL/GenBank/DDBJ databases">
        <authorList>
            <person name="de Groot N.N."/>
        </authorList>
    </citation>
    <scope>NUCLEOTIDE SEQUENCE [LARGE SCALE GENOMIC DNA]</scope>
    <source>
        <strain evidence="3 4">GAS522</strain>
    </source>
</reference>
<keyword evidence="3" id="KW-0675">Receptor</keyword>
<dbReference type="PANTHER" id="PTHR42928">
    <property type="entry name" value="TRICARBOXYLATE-BINDING PROTEIN"/>
    <property type="match status" value="1"/>
</dbReference>
<protein>
    <submittedName>
        <fullName evidence="3">Tripartite-type tricarboxylate transporter, receptor component TctC</fullName>
    </submittedName>
</protein>
<dbReference type="Pfam" id="PF03401">
    <property type="entry name" value="TctC"/>
    <property type="match status" value="1"/>
</dbReference>
<organism evidence="3 4">
    <name type="scientific">Bradyrhizobium lablabi</name>
    <dbReference type="NCBI Taxonomy" id="722472"/>
    <lineage>
        <taxon>Bacteria</taxon>
        <taxon>Pseudomonadati</taxon>
        <taxon>Pseudomonadota</taxon>
        <taxon>Alphaproteobacteria</taxon>
        <taxon>Hyphomicrobiales</taxon>
        <taxon>Nitrobacteraceae</taxon>
        <taxon>Bradyrhizobium</taxon>
    </lineage>
</organism>
<feature type="signal peptide" evidence="2">
    <location>
        <begin position="1"/>
        <end position="26"/>
    </location>
</feature>
<dbReference type="SUPFAM" id="SSF53850">
    <property type="entry name" value="Periplasmic binding protein-like II"/>
    <property type="match status" value="1"/>
</dbReference>
<dbReference type="AlphaFoldDB" id="A0A1M6W9D2"/>